<dbReference type="InterPro" id="IPR000889">
    <property type="entry name" value="Glutathione_peroxidase"/>
</dbReference>
<comment type="catalytic activity">
    <reaction evidence="6">
        <text>(12S)-hydroperoxy-(5Z,8Z,10E,14Z)-eicosatetraenoate + 2 glutathione = (12S)-hydroxy-(5Z,8Z,10E,14Z)-eicosatetraenoate + glutathione disulfide + H2O</text>
        <dbReference type="Rhea" id="RHEA:50708"/>
        <dbReference type="ChEBI" id="CHEBI:15377"/>
        <dbReference type="ChEBI" id="CHEBI:57444"/>
        <dbReference type="ChEBI" id="CHEBI:57925"/>
        <dbReference type="ChEBI" id="CHEBI:58297"/>
        <dbReference type="ChEBI" id="CHEBI:90680"/>
    </reaction>
    <physiologicalReaction direction="left-to-right" evidence="6">
        <dbReference type="Rhea" id="RHEA:50709"/>
    </physiologicalReaction>
</comment>
<keyword evidence="3" id="KW-0575">Peroxidase</keyword>
<comment type="subunit">
    <text evidence="7">Homotetramer. Interacts with MIEN1.</text>
</comment>
<dbReference type="Pfam" id="PF00255">
    <property type="entry name" value="GSHPx"/>
    <property type="match status" value="1"/>
</dbReference>
<feature type="region of interest" description="Disordered" evidence="10">
    <location>
        <begin position="1"/>
        <end position="72"/>
    </location>
</feature>
<evidence type="ECO:0000256" key="2">
    <source>
        <dbReference type="ARBA" id="ARBA00012310"/>
    </source>
</evidence>
<organism evidence="11 12">
    <name type="scientific">Staurois parvus</name>
    <dbReference type="NCBI Taxonomy" id="386267"/>
    <lineage>
        <taxon>Eukaryota</taxon>
        <taxon>Metazoa</taxon>
        <taxon>Chordata</taxon>
        <taxon>Craniata</taxon>
        <taxon>Vertebrata</taxon>
        <taxon>Euteleostomi</taxon>
        <taxon>Amphibia</taxon>
        <taxon>Batrachia</taxon>
        <taxon>Anura</taxon>
        <taxon>Neobatrachia</taxon>
        <taxon>Ranoidea</taxon>
        <taxon>Ranidae</taxon>
        <taxon>Staurois</taxon>
    </lineage>
</organism>
<reference evidence="11" key="1">
    <citation type="submission" date="2023-05" db="EMBL/GenBank/DDBJ databases">
        <authorList>
            <person name="Stuckert A."/>
        </authorList>
    </citation>
    <scope>NUCLEOTIDE SEQUENCE</scope>
</reference>
<evidence type="ECO:0000256" key="9">
    <source>
        <dbReference type="ARBA" id="ARBA00042292"/>
    </source>
</evidence>
<proteinExistence type="inferred from homology"/>
<evidence type="ECO:0000256" key="7">
    <source>
        <dbReference type="ARBA" id="ARBA00038541"/>
    </source>
</evidence>
<dbReference type="PROSITE" id="PS51355">
    <property type="entry name" value="GLUTATHIONE_PEROXID_3"/>
    <property type="match status" value="1"/>
</dbReference>
<feature type="compositionally biased region" description="Basic and acidic residues" evidence="10">
    <location>
        <begin position="23"/>
        <end position="39"/>
    </location>
</feature>
<comment type="caution">
    <text evidence="11">The sequence shown here is derived from an EMBL/GenBank/DDBJ whole genome shotgun (WGS) entry which is preliminary data.</text>
</comment>
<evidence type="ECO:0000256" key="10">
    <source>
        <dbReference type="SAM" id="MobiDB-lite"/>
    </source>
</evidence>
<sequence length="183" mass="19954">GVRVLGAAPVRGVGRVGPVSGEDPSHRECGVTLRDDREGLPATQPAAGRLPGPDPGPRLPLQPVRAPGEQLQPGDPELPEVCSAGGGFEPAFPLFEKCDVNGEKELPLFTFLKSALPSPSDDHVSLMTDPKSIIWSPVRRNDISWNFEKFLIGPDGVPYKRYSRRFETINIRPDIEELLKAQK</sequence>
<dbReference type="PANTHER" id="PTHR11592">
    <property type="entry name" value="GLUTATHIONE PEROXIDASE"/>
    <property type="match status" value="1"/>
</dbReference>
<keyword evidence="12" id="KW-1185">Reference proteome</keyword>
<dbReference type="Proteomes" id="UP001162483">
    <property type="component" value="Unassembled WGS sequence"/>
</dbReference>
<feature type="non-terminal residue" evidence="11">
    <location>
        <position position="1"/>
    </location>
</feature>
<evidence type="ECO:0000256" key="5">
    <source>
        <dbReference type="ARBA" id="ARBA00036108"/>
    </source>
</evidence>
<dbReference type="InterPro" id="IPR036249">
    <property type="entry name" value="Thioredoxin-like_sf"/>
</dbReference>
<evidence type="ECO:0000313" key="11">
    <source>
        <dbReference type="EMBL" id="CAI9544611.1"/>
    </source>
</evidence>
<evidence type="ECO:0000256" key="4">
    <source>
        <dbReference type="ARBA" id="ARBA00023002"/>
    </source>
</evidence>
<gene>
    <name evidence="11" type="ORF">SPARVUS_LOCUS2510158</name>
</gene>
<dbReference type="EC" id="1.11.1.9" evidence="2"/>
<accession>A0ABN9BAN1</accession>
<comment type="similarity">
    <text evidence="1">Belongs to the glutathione peroxidase family.</text>
</comment>
<evidence type="ECO:0000256" key="8">
    <source>
        <dbReference type="ARBA" id="ARBA00040407"/>
    </source>
</evidence>
<evidence type="ECO:0000256" key="1">
    <source>
        <dbReference type="ARBA" id="ARBA00006926"/>
    </source>
</evidence>
<keyword evidence="4" id="KW-0560">Oxidoreductase</keyword>
<evidence type="ECO:0000256" key="3">
    <source>
        <dbReference type="ARBA" id="ARBA00022559"/>
    </source>
</evidence>
<name>A0ABN9BAN1_9NEOB</name>
<evidence type="ECO:0000256" key="6">
    <source>
        <dbReference type="ARBA" id="ARBA00036482"/>
    </source>
</evidence>
<dbReference type="Gene3D" id="3.40.30.10">
    <property type="entry name" value="Glutaredoxin"/>
    <property type="match status" value="1"/>
</dbReference>
<feature type="compositionally biased region" description="Low complexity" evidence="10">
    <location>
        <begin position="1"/>
        <end position="21"/>
    </location>
</feature>
<dbReference type="PANTHER" id="PTHR11592:SF41">
    <property type="entry name" value="GLUTATHIONE PEROXIDASE 1"/>
    <property type="match status" value="1"/>
</dbReference>
<protein>
    <recommendedName>
        <fullName evidence="8">Glutathione peroxidase 1</fullName>
        <ecNumber evidence="2">1.11.1.9</ecNumber>
    </recommendedName>
    <alternativeName>
        <fullName evidence="9">Cellular glutathione peroxidase</fullName>
    </alternativeName>
</protein>
<comment type="catalytic activity">
    <reaction evidence="5">
        <text>2 glutathione + H2O2 = glutathione disulfide + 2 H2O</text>
        <dbReference type="Rhea" id="RHEA:16833"/>
        <dbReference type="ChEBI" id="CHEBI:15377"/>
        <dbReference type="ChEBI" id="CHEBI:16240"/>
        <dbReference type="ChEBI" id="CHEBI:57925"/>
        <dbReference type="ChEBI" id="CHEBI:58297"/>
        <dbReference type="EC" id="1.11.1.9"/>
    </reaction>
    <physiologicalReaction direction="left-to-right" evidence="5">
        <dbReference type="Rhea" id="RHEA:16834"/>
    </physiologicalReaction>
</comment>
<dbReference type="SUPFAM" id="SSF52833">
    <property type="entry name" value="Thioredoxin-like"/>
    <property type="match status" value="1"/>
</dbReference>
<evidence type="ECO:0000313" key="12">
    <source>
        <dbReference type="Proteomes" id="UP001162483"/>
    </source>
</evidence>
<dbReference type="EMBL" id="CATNWA010003132">
    <property type="protein sequence ID" value="CAI9544611.1"/>
    <property type="molecule type" value="Genomic_DNA"/>
</dbReference>